<dbReference type="InterPro" id="IPR010970">
    <property type="entry name" value="Cys_dSase_SufS"/>
</dbReference>
<dbReference type="Gene3D" id="3.40.640.10">
    <property type="entry name" value="Type I PLP-dependent aspartate aminotransferase-like (Major domain)"/>
    <property type="match status" value="1"/>
</dbReference>
<name>A0A6J7J9H4_9ZZZZ</name>
<dbReference type="EMBL" id="CAEZXO010000002">
    <property type="protein sequence ID" value="CAB4687737.1"/>
    <property type="molecule type" value="Genomic_DNA"/>
</dbReference>
<dbReference type="InterPro" id="IPR000192">
    <property type="entry name" value="Aminotrans_V_dom"/>
</dbReference>
<dbReference type="InterPro" id="IPR015422">
    <property type="entry name" value="PyrdxlP-dep_Trfase_small"/>
</dbReference>
<comment type="cofactor">
    <cofactor evidence="1">
        <name>pyridoxal 5'-phosphate</name>
        <dbReference type="ChEBI" id="CHEBI:597326"/>
    </cofactor>
</comment>
<dbReference type="SUPFAM" id="SSF53383">
    <property type="entry name" value="PLP-dependent transferases"/>
    <property type="match status" value="1"/>
</dbReference>
<evidence type="ECO:0000256" key="4">
    <source>
        <dbReference type="ARBA" id="ARBA00022679"/>
    </source>
</evidence>
<dbReference type="EMBL" id="CAEZZW010000002">
    <property type="protein sequence ID" value="CAB4777698.1"/>
    <property type="molecule type" value="Genomic_DNA"/>
</dbReference>
<keyword evidence="5" id="KW-0663">Pyridoxal phosphate</keyword>
<dbReference type="GO" id="GO:0006534">
    <property type="term" value="P:cysteine metabolic process"/>
    <property type="evidence" value="ECO:0007669"/>
    <property type="project" value="InterPro"/>
</dbReference>
<dbReference type="CDD" id="cd06453">
    <property type="entry name" value="SufS_like"/>
    <property type="match status" value="1"/>
</dbReference>
<protein>
    <recommendedName>
        <fullName evidence="3">cysteine desulfurase</fullName>
        <ecNumber evidence="3">2.8.1.7</ecNumber>
    </recommendedName>
</protein>
<evidence type="ECO:0000256" key="3">
    <source>
        <dbReference type="ARBA" id="ARBA00012239"/>
    </source>
</evidence>
<dbReference type="InterPro" id="IPR020578">
    <property type="entry name" value="Aminotrans_V_PyrdxlP_BS"/>
</dbReference>
<evidence type="ECO:0000259" key="7">
    <source>
        <dbReference type="Pfam" id="PF00266"/>
    </source>
</evidence>
<dbReference type="EMBL" id="CAFBNH010000002">
    <property type="protein sequence ID" value="CAB4939816.1"/>
    <property type="molecule type" value="Genomic_DNA"/>
</dbReference>
<dbReference type="InterPro" id="IPR015424">
    <property type="entry name" value="PyrdxlP-dep_Trfase"/>
</dbReference>
<dbReference type="AlphaFoldDB" id="A0A6J7J9H4"/>
<keyword evidence="4" id="KW-0808">Transferase</keyword>
<dbReference type="EC" id="2.8.1.7" evidence="3"/>
<dbReference type="Pfam" id="PF00266">
    <property type="entry name" value="Aminotran_5"/>
    <property type="match status" value="1"/>
</dbReference>
<dbReference type="EMBL" id="CAESAE010000001">
    <property type="protein sequence ID" value="CAB4329369.1"/>
    <property type="molecule type" value="Genomic_DNA"/>
</dbReference>
<dbReference type="PROSITE" id="PS00595">
    <property type="entry name" value="AA_TRANSFER_CLASS_5"/>
    <property type="match status" value="1"/>
</dbReference>
<reference evidence="14" key="1">
    <citation type="submission" date="2020-05" db="EMBL/GenBank/DDBJ databases">
        <authorList>
            <person name="Chiriac C."/>
            <person name="Salcher M."/>
            <person name="Ghai R."/>
            <person name="Kavagutti S V."/>
        </authorList>
    </citation>
    <scope>NUCLEOTIDE SEQUENCE</scope>
</reference>
<proteinExistence type="inferred from homology"/>
<feature type="domain" description="Aminotransferase class V" evidence="7">
    <location>
        <begin position="26"/>
        <end position="402"/>
    </location>
</feature>
<evidence type="ECO:0000256" key="6">
    <source>
        <dbReference type="ARBA" id="ARBA00050776"/>
    </source>
</evidence>
<accession>A0A6J7J9H4</accession>
<organism evidence="14">
    <name type="scientific">freshwater metagenome</name>
    <dbReference type="NCBI Taxonomy" id="449393"/>
    <lineage>
        <taxon>unclassified sequences</taxon>
        <taxon>metagenomes</taxon>
        <taxon>ecological metagenomes</taxon>
    </lineage>
</organism>
<evidence type="ECO:0000256" key="1">
    <source>
        <dbReference type="ARBA" id="ARBA00001933"/>
    </source>
</evidence>
<gene>
    <name evidence="9" type="ORF">UFOPK2510_00459</name>
    <name evidence="10" type="ORF">UFOPK2718_00344</name>
    <name evidence="11" type="ORF">UFOPK2936_00649</name>
    <name evidence="12" type="ORF">UFOPK3174_00596</name>
    <name evidence="13" type="ORF">UFOPK3328_01181</name>
    <name evidence="14" type="ORF">UFOPK3779_00454</name>
    <name evidence="15" type="ORF">UFOPK3913_00479</name>
    <name evidence="8" type="ORF">UFOPK4107_00021</name>
</gene>
<evidence type="ECO:0000313" key="9">
    <source>
        <dbReference type="EMBL" id="CAB4687737.1"/>
    </source>
</evidence>
<evidence type="ECO:0000313" key="8">
    <source>
        <dbReference type="EMBL" id="CAB4329369.1"/>
    </source>
</evidence>
<evidence type="ECO:0000313" key="15">
    <source>
        <dbReference type="EMBL" id="CAB4971823.1"/>
    </source>
</evidence>
<comment type="similarity">
    <text evidence="2">Belongs to the class-V pyridoxal-phosphate-dependent aminotransferase family. Csd subfamily.</text>
</comment>
<evidence type="ECO:0000313" key="14">
    <source>
        <dbReference type="EMBL" id="CAB4939816.1"/>
    </source>
</evidence>
<comment type="catalytic activity">
    <reaction evidence="6">
        <text>(sulfur carrier)-H + L-cysteine = (sulfur carrier)-SH + L-alanine</text>
        <dbReference type="Rhea" id="RHEA:43892"/>
        <dbReference type="Rhea" id="RHEA-COMP:14737"/>
        <dbReference type="Rhea" id="RHEA-COMP:14739"/>
        <dbReference type="ChEBI" id="CHEBI:29917"/>
        <dbReference type="ChEBI" id="CHEBI:35235"/>
        <dbReference type="ChEBI" id="CHEBI:57972"/>
        <dbReference type="ChEBI" id="CHEBI:64428"/>
        <dbReference type="EC" id="2.8.1.7"/>
    </reaction>
</comment>
<evidence type="ECO:0000313" key="13">
    <source>
        <dbReference type="EMBL" id="CAB4873080.1"/>
    </source>
</evidence>
<dbReference type="NCBIfam" id="TIGR01979">
    <property type="entry name" value="sufS"/>
    <property type="match status" value="1"/>
</dbReference>
<dbReference type="PIRSF" id="PIRSF005572">
    <property type="entry name" value="NifS"/>
    <property type="match status" value="1"/>
</dbReference>
<dbReference type="EMBL" id="CAFBLD010000008">
    <property type="protein sequence ID" value="CAB4873080.1"/>
    <property type="molecule type" value="Genomic_DNA"/>
</dbReference>
<dbReference type="EMBL" id="CAFBOC010000004">
    <property type="protein sequence ID" value="CAB4971823.1"/>
    <property type="molecule type" value="Genomic_DNA"/>
</dbReference>
<dbReference type="PANTHER" id="PTHR43586:SF8">
    <property type="entry name" value="CYSTEINE DESULFURASE 1, CHLOROPLASTIC"/>
    <property type="match status" value="1"/>
</dbReference>
<dbReference type="PANTHER" id="PTHR43586">
    <property type="entry name" value="CYSTEINE DESULFURASE"/>
    <property type="match status" value="1"/>
</dbReference>
<dbReference type="InterPro" id="IPR015421">
    <property type="entry name" value="PyrdxlP-dep_Trfase_major"/>
</dbReference>
<evidence type="ECO:0000256" key="5">
    <source>
        <dbReference type="ARBA" id="ARBA00022898"/>
    </source>
</evidence>
<dbReference type="InterPro" id="IPR016454">
    <property type="entry name" value="Cysteine_dSase"/>
</dbReference>
<dbReference type="GO" id="GO:0031071">
    <property type="term" value="F:cysteine desulfurase activity"/>
    <property type="evidence" value="ECO:0007669"/>
    <property type="project" value="UniProtKB-EC"/>
</dbReference>
<sequence length="416" mass="45448">MTVNPALIRKDFPIFERTVREGKKLVYLDNGATSQKPNSVIEAESDFYRFKNAAVHRGAHQLAEEATEVYEQARDLVASFLGGVSDEIIFTKSATESLNLLAYAIGSAEPSNRFHLAEGDKIVVTEMEHHANLIPWQQLAKRNRATLGWFEVNSEGRLDLSQIESIIDSKTKIVALTHQSNVLGTVNPLQEIVKRAHEVGAIVILDACQSVPHMKINVKELGIDFLAFSGHKALGPTGVGILWGRSEMLADLPPFLFGGSMIETVSMTEATWANPPKRFEAGVPNMAQAVGLGAAVKYLTTIGLESIHDHEMKLTQQLIHGLQSNSDVEIYGPAGCDMRGGVVSFSLANIHPHDLGQFLDSQGIAVRTGHHCAWPLNRKLGVVATTRASVYLYNDSSDIDALLLGVCDAQRFFARA</sequence>
<dbReference type="GO" id="GO:0030170">
    <property type="term" value="F:pyridoxal phosphate binding"/>
    <property type="evidence" value="ECO:0007669"/>
    <property type="project" value="InterPro"/>
</dbReference>
<evidence type="ECO:0000313" key="12">
    <source>
        <dbReference type="EMBL" id="CAB4826625.1"/>
    </source>
</evidence>
<evidence type="ECO:0000313" key="10">
    <source>
        <dbReference type="EMBL" id="CAB4719221.1"/>
    </source>
</evidence>
<evidence type="ECO:0000256" key="2">
    <source>
        <dbReference type="ARBA" id="ARBA00010447"/>
    </source>
</evidence>
<dbReference type="Gene3D" id="3.90.1150.10">
    <property type="entry name" value="Aspartate Aminotransferase, domain 1"/>
    <property type="match status" value="1"/>
</dbReference>
<evidence type="ECO:0000313" key="11">
    <source>
        <dbReference type="EMBL" id="CAB4777698.1"/>
    </source>
</evidence>
<dbReference type="EMBL" id="CAFABH010000008">
    <property type="protein sequence ID" value="CAB4826625.1"/>
    <property type="molecule type" value="Genomic_DNA"/>
</dbReference>
<dbReference type="EMBL" id="CAEZYM010000002">
    <property type="protein sequence ID" value="CAB4719221.1"/>
    <property type="molecule type" value="Genomic_DNA"/>
</dbReference>